<feature type="region of interest" description="Disordered" evidence="1">
    <location>
        <begin position="58"/>
        <end position="87"/>
    </location>
</feature>
<feature type="region of interest" description="Disordered" evidence="1">
    <location>
        <begin position="1"/>
        <end position="26"/>
    </location>
</feature>
<name>A0ABW0QJ13_9GAMM</name>
<dbReference type="RefSeq" id="WP_377317214.1">
    <property type="nucleotide sequence ID" value="NZ_JBHSNF010000001.1"/>
</dbReference>
<protein>
    <submittedName>
        <fullName evidence="2">Uncharacterized protein</fullName>
    </submittedName>
</protein>
<feature type="compositionally biased region" description="Basic and acidic residues" evidence="1">
    <location>
        <begin position="15"/>
        <end position="26"/>
    </location>
</feature>
<reference evidence="3" key="1">
    <citation type="journal article" date="2019" name="Int. J. Syst. Evol. Microbiol.">
        <title>The Global Catalogue of Microorganisms (GCM) 10K type strain sequencing project: providing services to taxonomists for standard genome sequencing and annotation.</title>
        <authorList>
            <consortium name="The Broad Institute Genomics Platform"/>
            <consortium name="The Broad Institute Genome Sequencing Center for Infectious Disease"/>
            <person name="Wu L."/>
            <person name="Ma J."/>
        </authorList>
    </citation>
    <scope>NUCLEOTIDE SEQUENCE [LARGE SCALE GENOMIC DNA]</scope>
    <source>
        <strain evidence="3">CGMCC 1.16619</strain>
    </source>
</reference>
<evidence type="ECO:0000313" key="3">
    <source>
        <dbReference type="Proteomes" id="UP001596114"/>
    </source>
</evidence>
<keyword evidence="3" id="KW-1185">Reference proteome</keyword>
<gene>
    <name evidence="2" type="ORF">ACFPPA_03205</name>
</gene>
<comment type="caution">
    <text evidence="2">The sequence shown here is derived from an EMBL/GenBank/DDBJ whole genome shotgun (WGS) entry which is preliminary data.</text>
</comment>
<dbReference type="EMBL" id="JBHSNF010000001">
    <property type="protein sequence ID" value="MFC5524743.1"/>
    <property type="molecule type" value="Genomic_DNA"/>
</dbReference>
<dbReference type="Proteomes" id="UP001596114">
    <property type="component" value="Unassembled WGS sequence"/>
</dbReference>
<evidence type="ECO:0000313" key="2">
    <source>
        <dbReference type="EMBL" id="MFC5524743.1"/>
    </source>
</evidence>
<proteinExistence type="predicted"/>
<sequence length="87" mass="9773">MLDQRNLPTVVADESAGKPELKENGDTFVGRREHAFETQPDGSGFDVGRFVLYRCRERNARHSRRSRRSGDRHSAKQPGSGFVTGAR</sequence>
<accession>A0ABW0QJ13</accession>
<organism evidence="2 3">
    <name type="scientific">Rhodanobacter ginsengisoli</name>
    <dbReference type="NCBI Taxonomy" id="418646"/>
    <lineage>
        <taxon>Bacteria</taxon>
        <taxon>Pseudomonadati</taxon>
        <taxon>Pseudomonadota</taxon>
        <taxon>Gammaproteobacteria</taxon>
        <taxon>Lysobacterales</taxon>
        <taxon>Rhodanobacteraceae</taxon>
        <taxon>Rhodanobacter</taxon>
    </lineage>
</organism>
<evidence type="ECO:0000256" key="1">
    <source>
        <dbReference type="SAM" id="MobiDB-lite"/>
    </source>
</evidence>